<dbReference type="InterPro" id="IPR011008">
    <property type="entry name" value="Dimeric_a/b-barrel"/>
</dbReference>
<dbReference type="EMBL" id="JAVYII010000005">
    <property type="protein sequence ID" value="MDT9594111.1"/>
    <property type="molecule type" value="Genomic_DNA"/>
</dbReference>
<dbReference type="Pfam" id="PF07110">
    <property type="entry name" value="EthD"/>
    <property type="match status" value="1"/>
</dbReference>
<keyword evidence="3" id="KW-1185">Reference proteome</keyword>
<evidence type="ECO:0000313" key="2">
    <source>
        <dbReference type="EMBL" id="MDT9594111.1"/>
    </source>
</evidence>
<reference evidence="2 3" key="1">
    <citation type="submission" date="2023-08" db="EMBL/GenBank/DDBJ databases">
        <title>Nocardioides seae sp. nov., a bacterium isolated from a soil.</title>
        <authorList>
            <person name="Wang X."/>
        </authorList>
    </citation>
    <scope>NUCLEOTIDE SEQUENCE [LARGE SCALE GENOMIC DNA]</scope>
    <source>
        <strain evidence="2 3">YZH12</strain>
    </source>
</reference>
<name>A0ABU3PZ08_9ACTN</name>
<sequence>MHRITVQYAPPASEAEEEFERRYREEHVPLVHDLPGLVGFSLSWPQPLAGEKLVHLVAQLDFASAEDLGAALRSEQMAAAGRHAASLGVPATMFAGEVEVVAGG</sequence>
<gene>
    <name evidence="2" type="ORF">RDV89_13595</name>
</gene>
<dbReference type="InterPro" id="IPR009799">
    <property type="entry name" value="EthD_dom"/>
</dbReference>
<organism evidence="2 3">
    <name type="scientific">Nocardioides imazamoxiresistens</name>
    <dbReference type="NCBI Taxonomy" id="3231893"/>
    <lineage>
        <taxon>Bacteria</taxon>
        <taxon>Bacillati</taxon>
        <taxon>Actinomycetota</taxon>
        <taxon>Actinomycetes</taxon>
        <taxon>Propionibacteriales</taxon>
        <taxon>Nocardioidaceae</taxon>
        <taxon>Nocardioides</taxon>
    </lineage>
</organism>
<dbReference type="NCBIfam" id="TIGR02118">
    <property type="entry name" value="EthD family reductase"/>
    <property type="match status" value="1"/>
</dbReference>
<proteinExistence type="predicted"/>
<dbReference type="RefSeq" id="WP_315733592.1">
    <property type="nucleotide sequence ID" value="NZ_JAVYII010000005.1"/>
</dbReference>
<dbReference type="SUPFAM" id="SSF54909">
    <property type="entry name" value="Dimeric alpha+beta barrel"/>
    <property type="match status" value="1"/>
</dbReference>
<protein>
    <submittedName>
        <fullName evidence="2">EthD family reductase</fullName>
    </submittedName>
</protein>
<comment type="caution">
    <text evidence="2">The sequence shown here is derived from an EMBL/GenBank/DDBJ whole genome shotgun (WGS) entry which is preliminary data.</text>
</comment>
<feature type="domain" description="EthD" evidence="1">
    <location>
        <begin position="15"/>
        <end position="80"/>
    </location>
</feature>
<accession>A0ABU3PZ08</accession>
<evidence type="ECO:0000259" key="1">
    <source>
        <dbReference type="Pfam" id="PF07110"/>
    </source>
</evidence>
<evidence type="ECO:0000313" key="3">
    <source>
        <dbReference type="Proteomes" id="UP001268542"/>
    </source>
</evidence>
<dbReference type="Proteomes" id="UP001268542">
    <property type="component" value="Unassembled WGS sequence"/>
</dbReference>
<dbReference type="Gene3D" id="3.30.70.100">
    <property type="match status" value="1"/>
</dbReference>